<evidence type="ECO:0000256" key="7">
    <source>
        <dbReference type="ARBA" id="ARBA00022989"/>
    </source>
</evidence>
<feature type="transmembrane region" description="Helical" evidence="9">
    <location>
        <begin position="71"/>
        <end position="90"/>
    </location>
</feature>
<dbReference type="EMBL" id="JARYZI010000009">
    <property type="protein sequence ID" value="MDH8679154.1"/>
    <property type="molecule type" value="Genomic_DNA"/>
</dbReference>
<name>A0ABT6NFE8_9FIRM</name>
<evidence type="ECO:0000313" key="11">
    <source>
        <dbReference type="Proteomes" id="UP001158045"/>
    </source>
</evidence>
<keyword evidence="4 9" id="KW-1003">Cell membrane</keyword>
<dbReference type="NCBIfam" id="TIGR00380">
    <property type="entry name" value="cobal_cbiB"/>
    <property type="match status" value="1"/>
</dbReference>
<evidence type="ECO:0000256" key="5">
    <source>
        <dbReference type="ARBA" id="ARBA00022573"/>
    </source>
</evidence>
<keyword evidence="8 9" id="KW-0472">Membrane</keyword>
<comment type="pathway">
    <text evidence="2 9">Cofactor biosynthesis; adenosylcobalamin biosynthesis.</text>
</comment>
<sequence length="317" mass="34946">MALNIVLAVILDRLIGDPPNWPHPVRFYGRLIAVLEKFIRAHIQNLKLGGYLLLIGSILSVLIPFEILSAILPSILFNIISIYILFTSLASRCLSIEAKKVAKAIEEDDIVLARLQLSYLVGRDTQNLSKDEVSRGVIETVAENSVDGVLAPLFMMMIGLPMGLSVEFAMIYKIVNTLDSMVGYIHEPYKEIGFASAKFDDFLNFIPARLGALVMLVSGLFLNLNVKNGMKILKRDRLNHKSPNSGHPESVVAGLLNIQIGGTNHYFGNIVVKPTIGDAIDNLSSLKIEQTTQIMFASMWIFTTMGSLIYLIAKGSL</sequence>
<evidence type="ECO:0000256" key="1">
    <source>
        <dbReference type="ARBA" id="ARBA00004651"/>
    </source>
</evidence>
<evidence type="ECO:0000256" key="6">
    <source>
        <dbReference type="ARBA" id="ARBA00022692"/>
    </source>
</evidence>
<dbReference type="Proteomes" id="UP001158045">
    <property type="component" value="Unassembled WGS sequence"/>
</dbReference>
<evidence type="ECO:0000256" key="4">
    <source>
        <dbReference type="ARBA" id="ARBA00022475"/>
    </source>
</evidence>
<keyword evidence="6 9" id="KW-0812">Transmembrane</keyword>
<feature type="transmembrane region" description="Helical" evidence="9">
    <location>
        <begin position="206"/>
        <end position="226"/>
    </location>
</feature>
<protein>
    <recommendedName>
        <fullName evidence="9">Cobalamin biosynthesis protein CobD</fullName>
    </recommendedName>
</protein>
<feature type="transmembrane region" description="Helical" evidence="9">
    <location>
        <begin position="48"/>
        <end position="65"/>
    </location>
</feature>
<dbReference type="PANTHER" id="PTHR34308">
    <property type="entry name" value="COBALAMIN BIOSYNTHESIS PROTEIN CBIB"/>
    <property type="match status" value="1"/>
</dbReference>
<dbReference type="InterPro" id="IPR004485">
    <property type="entry name" value="Cobalamin_biosynth_CobD/CbiB"/>
</dbReference>
<keyword evidence="5 9" id="KW-0169">Cobalamin biosynthesis</keyword>
<gene>
    <name evidence="10" type="primary">cbiB</name>
    <name evidence="9" type="synonym">cobD</name>
    <name evidence="10" type="ORF">QE109_13420</name>
</gene>
<feature type="transmembrane region" description="Helical" evidence="9">
    <location>
        <begin position="294"/>
        <end position="313"/>
    </location>
</feature>
<keyword evidence="11" id="KW-1185">Reference proteome</keyword>
<dbReference type="HAMAP" id="MF_00024">
    <property type="entry name" value="CobD_CbiB"/>
    <property type="match status" value="1"/>
</dbReference>
<dbReference type="Pfam" id="PF03186">
    <property type="entry name" value="CobD_Cbib"/>
    <property type="match status" value="1"/>
</dbReference>
<organism evidence="10 11">
    <name type="scientific">Fusibacter bizertensis</name>
    <dbReference type="NCBI Taxonomy" id="1488331"/>
    <lineage>
        <taxon>Bacteria</taxon>
        <taxon>Bacillati</taxon>
        <taxon>Bacillota</taxon>
        <taxon>Clostridia</taxon>
        <taxon>Eubacteriales</taxon>
        <taxon>Eubacteriales Family XII. Incertae Sedis</taxon>
        <taxon>Fusibacter</taxon>
    </lineage>
</organism>
<dbReference type="PANTHER" id="PTHR34308:SF1">
    <property type="entry name" value="COBALAMIN BIOSYNTHESIS PROTEIN CBIB"/>
    <property type="match status" value="1"/>
</dbReference>
<comment type="caution">
    <text evidence="10">The sequence shown here is derived from an EMBL/GenBank/DDBJ whole genome shotgun (WGS) entry which is preliminary data.</text>
</comment>
<comment type="similarity">
    <text evidence="3 9">Belongs to the CobD/CbiB family.</text>
</comment>
<evidence type="ECO:0000256" key="2">
    <source>
        <dbReference type="ARBA" id="ARBA00004953"/>
    </source>
</evidence>
<reference evidence="10 11" key="1">
    <citation type="submission" date="2023-04" db="EMBL/GenBank/DDBJ databases">
        <title>Fusibacter bizertensis strain WBS, isolated from littoral bottom sediments of the Arctic seas - biochemical and genomic analysis.</title>
        <authorList>
            <person name="Brioukhanov A.L."/>
        </authorList>
    </citation>
    <scope>NUCLEOTIDE SEQUENCE [LARGE SCALE GENOMIC DNA]</scope>
    <source>
        <strain evidence="10 11">WBS</strain>
    </source>
</reference>
<feature type="transmembrane region" description="Helical" evidence="9">
    <location>
        <begin position="153"/>
        <end position="175"/>
    </location>
</feature>
<dbReference type="RefSeq" id="WP_281095051.1">
    <property type="nucleotide sequence ID" value="NZ_JARYZI010000009.1"/>
</dbReference>
<evidence type="ECO:0000313" key="10">
    <source>
        <dbReference type="EMBL" id="MDH8679154.1"/>
    </source>
</evidence>
<comment type="function">
    <text evidence="9">Converts cobyric acid to cobinamide by the addition of aminopropanol on the F carboxylic group.</text>
</comment>
<evidence type="ECO:0000256" key="8">
    <source>
        <dbReference type="ARBA" id="ARBA00023136"/>
    </source>
</evidence>
<comment type="subcellular location">
    <subcellularLocation>
        <location evidence="1 9">Cell membrane</location>
        <topology evidence="1 9">Multi-pass membrane protein</topology>
    </subcellularLocation>
</comment>
<proteinExistence type="inferred from homology"/>
<keyword evidence="7 9" id="KW-1133">Transmembrane helix</keyword>
<accession>A0ABT6NFE8</accession>
<evidence type="ECO:0000256" key="9">
    <source>
        <dbReference type="HAMAP-Rule" id="MF_00024"/>
    </source>
</evidence>
<evidence type="ECO:0000256" key="3">
    <source>
        <dbReference type="ARBA" id="ARBA00006263"/>
    </source>
</evidence>